<feature type="domain" description="GH18" evidence="6">
    <location>
        <begin position="28"/>
        <end position="296"/>
    </location>
</feature>
<evidence type="ECO:0000259" key="6">
    <source>
        <dbReference type="PROSITE" id="PS51910"/>
    </source>
</evidence>
<dbReference type="PROSITE" id="PS01095">
    <property type="entry name" value="GH18_1"/>
    <property type="match status" value="1"/>
</dbReference>
<feature type="chain" id="PRO_5043854930" description="GH18 domain-containing protein" evidence="5">
    <location>
        <begin position="28"/>
        <end position="296"/>
    </location>
</feature>
<evidence type="ECO:0000313" key="7">
    <source>
        <dbReference type="EMBL" id="KAJ8752000.1"/>
    </source>
</evidence>
<comment type="similarity">
    <text evidence="4">Belongs to the glycosyl hydrolase 18 family.</text>
</comment>
<comment type="caution">
    <text evidence="7">The sequence shown here is derived from an EMBL/GenBank/DDBJ whole genome shotgun (WGS) entry which is preliminary data.</text>
</comment>
<dbReference type="Pfam" id="PF00704">
    <property type="entry name" value="Glyco_hydro_18"/>
    <property type="match status" value="1"/>
</dbReference>
<evidence type="ECO:0000313" key="8">
    <source>
        <dbReference type="Proteomes" id="UP001159364"/>
    </source>
</evidence>
<evidence type="ECO:0000256" key="2">
    <source>
        <dbReference type="ARBA" id="ARBA00023295"/>
    </source>
</evidence>
<evidence type="ECO:0000256" key="5">
    <source>
        <dbReference type="SAM" id="SignalP"/>
    </source>
</evidence>
<dbReference type="PRINTS" id="PR00551">
    <property type="entry name" value="2SGLOBULIN"/>
</dbReference>
<dbReference type="GO" id="GO:0005975">
    <property type="term" value="P:carbohydrate metabolic process"/>
    <property type="evidence" value="ECO:0007669"/>
    <property type="project" value="InterPro"/>
</dbReference>
<dbReference type="GO" id="GO:0004553">
    <property type="term" value="F:hydrolase activity, hydrolyzing O-glycosyl compounds"/>
    <property type="evidence" value="ECO:0007669"/>
    <property type="project" value="InterPro"/>
</dbReference>
<dbReference type="SUPFAM" id="SSF51445">
    <property type="entry name" value="(Trans)glycosidases"/>
    <property type="match status" value="1"/>
</dbReference>
<dbReference type="PANTHER" id="PTHR46476:SF9">
    <property type="entry name" value="GH18 DOMAIN-CONTAINING PROTEIN"/>
    <property type="match status" value="1"/>
</dbReference>
<keyword evidence="2 3" id="KW-0326">Glycosidase</keyword>
<dbReference type="InterPro" id="IPR017853">
    <property type="entry name" value="GH"/>
</dbReference>
<evidence type="ECO:0000256" key="4">
    <source>
        <dbReference type="RuleBase" id="RU004453"/>
    </source>
</evidence>
<organism evidence="7 8">
    <name type="scientific">Erythroxylum novogranatense</name>
    <dbReference type="NCBI Taxonomy" id="1862640"/>
    <lineage>
        <taxon>Eukaryota</taxon>
        <taxon>Viridiplantae</taxon>
        <taxon>Streptophyta</taxon>
        <taxon>Embryophyta</taxon>
        <taxon>Tracheophyta</taxon>
        <taxon>Spermatophyta</taxon>
        <taxon>Magnoliopsida</taxon>
        <taxon>eudicotyledons</taxon>
        <taxon>Gunneridae</taxon>
        <taxon>Pentapetalae</taxon>
        <taxon>rosids</taxon>
        <taxon>fabids</taxon>
        <taxon>Malpighiales</taxon>
        <taxon>Erythroxylaceae</taxon>
        <taxon>Erythroxylum</taxon>
    </lineage>
</organism>
<dbReference type="AlphaFoldDB" id="A0AAV8SIZ0"/>
<dbReference type="CDD" id="cd06544">
    <property type="entry name" value="GH18_narbonin"/>
    <property type="match status" value="1"/>
</dbReference>
<dbReference type="PROSITE" id="PS51910">
    <property type="entry name" value="GH18_2"/>
    <property type="match status" value="1"/>
</dbReference>
<protein>
    <recommendedName>
        <fullName evidence="6">GH18 domain-containing protein</fullName>
    </recommendedName>
</protein>
<dbReference type="InterPro" id="IPR001223">
    <property type="entry name" value="Glyco_hydro18_cat"/>
</dbReference>
<evidence type="ECO:0000256" key="3">
    <source>
        <dbReference type="RuleBase" id="RU000489"/>
    </source>
</evidence>
<dbReference type="Gene3D" id="3.20.20.80">
    <property type="entry name" value="Glycosidases"/>
    <property type="match status" value="1"/>
</dbReference>
<dbReference type="EMBL" id="JAIWQS010000010">
    <property type="protein sequence ID" value="KAJ8752000.1"/>
    <property type="molecule type" value="Genomic_DNA"/>
</dbReference>
<keyword evidence="5" id="KW-0732">Signal</keyword>
<reference evidence="7 8" key="1">
    <citation type="submission" date="2021-09" db="EMBL/GenBank/DDBJ databases">
        <title>Genomic insights and catalytic innovation underlie evolution of tropane alkaloids biosynthesis.</title>
        <authorList>
            <person name="Wang Y.-J."/>
            <person name="Tian T."/>
            <person name="Huang J.-P."/>
            <person name="Huang S.-X."/>
        </authorList>
    </citation>
    <scope>NUCLEOTIDE SEQUENCE [LARGE SCALE GENOMIC DNA]</scope>
    <source>
        <strain evidence="7">KIB-2018</strain>
        <tissue evidence="7">Leaf</tissue>
    </source>
</reference>
<accession>A0AAV8SIZ0</accession>
<dbReference type="PANTHER" id="PTHR46476">
    <property type="entry name" value="CHITINASE 2-LIKE"/>
    <property type="match status" value="1"/>
</dbReference>
<dbReference type="InterPro" id="IPR000677">
    <property type="entry name" value="Chitinase-like"/>
</dbReference>
<feature type="signal peptide" evidence="5">
    <location>
        <begin position="1"/>
        <end position="27"/>
    </location>
</feature>
<dbReference type="InterPro" id="IPR001579">
    <property type="entry name" value="Glyco_hydro_18_chit_AS"/>
</dbReference>
<name>A0AAV8SIZ0_9ROSI</name>
<dbReference type="Proteomes" id="UP001159364">
    <property type="component" value="Linkage Group LG10"/>
</dbReference>
<keyword evidence="1 3" id="KW-0378">Hydrolase</keyword>
<proteinExistence type="inferred from homology"/>
<evidence type="ECO:0000256" key="1">
    <source>
        <dbReference type="ARBA" id="ARBA00022801"/>
    </source>
</evidence>
<sequence>MRTTTKIHVFLRYLVGAAFLCQEFCDAKVMMEYIGATGARVSFNEVPVKDKIDFYFILGFAIDADSSSNPQNGIFSPYWADSLTPASVATIKSRHANVKVLASLSGWSVNDNVLTWYTPKNPKLWISNAFKSLNSIVKKYHLDGIDVDYETFPKNDSSFASCIGELITNLKKQRVISVATIAPFHNTIKPYVDLYRKFGLVIDYVNYQFYTDKIRVSPKFLEVFKLRASQFDRNKLLPSYEVNGRGIQGDEFFDVLRLLEKTGFSVKGVMIFSADASSANDYYYERKSQDFLLKSK</sequence>
<keyword evidence="8" id="KW-1185">Reference proteome</keyword>
<gene>
    <name evidence="7" type="ORF">K2173_001026</name>
</gene>